<dbReference type="RefSeq" id="WP_100178460.1">
    <property type="nucleotide sequence ID" value="NZ_LFJC01000003.1"/>
</dbReference>
<protein>
    <recommendedName>
        <fullName evidence="3">DUF2147 domain-containing protein</fullName>
    </recommendedName>
</protein>
<evidence type="ECO:0000313" key="4">
    <source>
        <dbReference type="EMBL" id="PIT03321.1"/>
    </source>
</evidence>
<evidence type="ECO:0000256" key="1">
    <source>
        <dbReference type="SAM" id="MobiDB-lite"/>
    </source>
</evidence>
<feature type="chain" id="PRO_5014928315" description="DUF2147 domain-containing protein" evidence="2">
    <location>
        <begin position="21"/>
        <end position="285"/>
    </location>
</feature>
<organism evidence="4 5">
    <name type="scientific">Bradyrhizobium nitroreducens</name>
    <dbReference type="NCBI Taxonomy" id="709803"/>
    <lineage>
        <taxon>Bacteria</taxon>
        <taxon>Pseudomonadati</taxon>
        <taxon>Pseudomonadota</taxon>
        <taxon>Alphaproteobacteria</taxon>
        <taxon>Hyphomicrobiales</taxon>
        <taxon>Nitrobacteraceae</taxon>
        <taxon>Bradyrhizobium</taxon>
    </lineage>
</organism>
<reference evidence="4 5" key="1">
    <citation type="submission" date="2015-06" db="EMBL/GenBank/DDBJ databases">
        <title>Comparative genome analysis of nirS-carrying Bradyrhizobium sp. strains.</title>
        <authorList>
            <person name="Ishii S."/>
            <person name="Jang J."/>
            <person name="Nishizawa T."/>
            <person name="Senoo K."/>
        </authorList>
    </citation>
    <scope>NUCLEOTIDE SEQUENCE [LARGE SCALE GENOMIC DNA]</scope>
    <source>
        <strain evidence="4 5">TSA1</strain>
    </source>
</reference>
<dbReference type="EMBL" id="LFJC01000003">
    <property type="protein sequence ID" value="PIT03321.1"/>
    <property type="molecule type" value="Genomic_DNA"/>
</dbReference>
<dbReference type="Gene3D" id="2.40.128.520">
    <property type="match status" value="1"/>
</dbReference>
<name>A0A2M6UFJ3_9BRAD</name>
<dbReference type="PANTHER" id="PTHR36919">
    <property type="entry name" value="BLR1215 PROTEIN"/>
    <property type="match status" value="1"/>
</dbReference>
<proteinExistence type="predicted"/>
<sequence>MTRLLTSLGTLIALTVVAPAAEAGSYSFSIGGHRFHVEAAKTCRSTSCVSISSNRSLRPVAETATRPAPPPAPIVQAPVAPAASIRPPPTAVVATPPAPPAPILAATTSQHVVPPQAPKPETSRPEALNPNPPRVDLPRLDPTRMEPPPAPSPEIKQAVTAAQRNDEAQGYTPLGEWESVGAKGTVRIERCGPALCGYALTEASNRGESVLVNMKPKAHDVWTGSIYSRSSGRTYYGTMTLKGSGRLHVEACAIGHFWCSGNDWTRVEAPRVQLLTTSRQWSERS</sequence>
<accession>A0A2M6UFJ3</accession>
<evidence type="ECO:0000256" key="2">
    <source>
        <dbReference type="SAM" id="SignalP"/>
    </source>
</evidence>
<feature type="domain" description="DUF2147" evidence="3">
    <location>
        <begin position="175"/>
        <end position="266"/>
    </location>
</feature>
<evidence type="ECO:0000313" key="5">
    <source>
        <dbReference type="Proteomes" id="UP000228930"/>
    </source>
</evidence>
<dbReference type="PANTHER" id="PTHR36919:SF2">
    <property type="entry name" value="BLL6627 PROTEIN"/>
    <property type="match status" value="1"/>
</dbReference>
<feature type="signal peptide" evidence="2">
    <location>
        <begin position="1"/>
        <end position="20"/>
    </location>
</feature>
<keyword evidence="2" id="KW-0732">Signal</keyword>
<dbReference type="Pfam" id="PF09917">
    <property type="entry name" value="DUF2147"/>
    <property type="match status" value="1"/>
</dbReference>
<comment type="caution">
    <text evidence="4">The sequence shown here is derived from an EMBL/GenBank/DDBJ whole genome shotgun (WGS) entry which is preliminary data.</text>
</comment>
<dbReference type="Proteomes" id="UP000228930">
    <property type="component" value="Unassembled WGS sequence"/>
</dbReference>
<dbReference type="InterPro" id="IPR019223">
    <property type="entry name" value="DUF2147"/>
</dbReference>
<feature type="region of interest" description="Disordered" evidence="1">
    <location>
        <begin position="110"/>
        <end position="159"/>
    </location>
</feature>
<evidence type="ECO:0000259" key="3">
    <source>
        <dbReference type="Pfam" id="PF09917"/>
    </source>
</evidence>
<gene>
    <name evidence="4" type="ORF">TSA1_23055</name>
</gene>
<dbReference type="AlphaFoldDB" id="A0A2M6UFJ3"/>
<keyword evidence="5" id="KW-1185">Reference proteome</keyword>